<gene>
    <name evidence="1" type="ORF">N7515_000059</name>
</gene>
<dbReference type="PANTHER" id="PTHR38111">
    <property type="entry name" value="ZN(2)-C6 FUNGAL-TYPE DOMAIN-CONTAINING PROTEIN-RELATED"/>
    <property type="match status" value="1"/>
</dbReference>
<organism evidence="1 2">
    <name type="scientific">Penicillium bovifimosum</name>
    <dbReference type="NCBI Taxonomy" id="126998"/>
    <lineage>
        <taxon>Eukaryota</taxon>
        <taxon>Fungi</taxon>
        <taxon>Dikarya</taxon>
        <taxon>Ascomycota</taxon>
        <taxon>Pezizomycotina</taxon>
        <taxon>Eurotiomycetes</taxon>
        <taxon>Eurotiomycetidae</taxon>
        <taxon>Eurotiales</taxon>
        <taxon>Aspergillaceae</taxon>
        <taxon>Penicillium</taxon>
    </lineage>
</organism>
<dbReference type="RefSeq" id="XP_056525969.1">
    <property type="nucleotide sequence ID" value="XM_056660803.1"/>
</dbReference>
<dbReference type="EMBL" id="JAPQKL010000001">
    <property type="protein sequence ID" value="KAJ5145495.1"/>
    <property type="molecule type" value="Genomic_DNA"/>
</dbReference>
<dbReference type="AlphaFoldDB" id="A0A9W9LB33"/>
<dbReference type="GeneID" id="81399973"/>
<reference evidence="1" key="2">
    <citation type="journal article" date="2023" name="IMA Fungus">
        <title>Comparative genomic study of the Penicillium genus elucidates a diverse pangenome and 15 lateral gene transfer events.</title>
        <authorList>
            <person name="Petersen C."/>
            <person name="Sorensen T."/>
            <person name="Nielsen M.R."/>
            <person name="Sondergaard T.E."/>
            <person name="Sorensen J.L."/>
            <person name="Fitzpatrick D.A."/>
            <person name="Frisvad J.C."/>
            <person name="Nielsen K.L."/>
        </authorList>
    </citation>
    <scope>NUCLEOTIDE SEQUENCE</scope>
    <source>
        <strain evidence="1">IBT 22155</strain>
    </source>
</reference>
<dbReference type="PANTHER" id="PTHR38111:SF5">
    <property type="entry name" value="TRANSCRIPTION FACTOR DOMAIN-CONTAINING PROTEIN"/>
    <property type="match status" value="1"/>
</dbReference>
<keyword evidence="2" id="KW-1185">Reference proteome</keyword>
<name>A0A9W9LB33_9EURO</name>
<comment type="caution">
    <text evidence="1">The sequence shown here is derived from an EMBL/GenBank/DDBJ whole genome shotgun (WGS) entry which is preliminary data.</text>
</comment>
<evidence type="ECO:0000313" key="2">
    <source>
        <dbReference type="Proteomes" id="UP001149079"/>
    </source>
</evidence>
<dbReference type="InterPro" id="IPR053178">
    <property type="entry name" value="Osmoadaptation_assoc"/>
</dbReference>
<dbReference type="Proteomes" id="UP001149079">
    <property type="component" value="Unassembled WGS sequence"/>
</dbReference>
<proteinExistence type="predicted"/>
<accession>A0A9W9LB33</accession>
<reference evidence="1" key="1">
    <citation type="submission" date="2022-11" db="EMBL/GenBank/DDBJ databases">
        <authorList>
            <person name="Petersen C."/>
        </authorList>
    </citation>
    <scope>NUCLEOTIDE SEQUENCE</scope>
    <source>
        <strain evidence="1">IBT 22155</strain>
    </source>
</reference>
<dbReference type="OrthoDB" id="4314040at2759"/>
<evidence type="ECO:0000313" key="1">
    <source>
        <dbReference type="EMBL" id="KAJ5145495.1"/>
    </source>
</evidence>
<sequence length="301" mass="34822">MYELFTDTESPDSWMKHAKGLGQLARIRGPDRYNTELDMALLKASRGVIVSSIIESSRLVFFECAKEHIDTSCRNMLIFEQVMHAMFSGEECFLASDQWHDIMLRRFNEDLPEGLYYSIEEFFAYMTYAPDLVHKLYSLRNPGVTCAEKSQRVPELVIQALEMQTKLATWYERFSHIAPTPTETISSTGDELYPIVLTYMDVNCATIYCGYYAYMVIIHEVLRSCGYPGEHDAMVVYFRDQICKSVEYNTRGLLGPYRMGFPLRVVFEIADPVTKAWVLDRLEHLSKSYAAMRPENYKTVL</sequence>
<protein>
    <submittedName>
        <fullName evidence="1">Uncharacterized protein</fullName>
    </submittedName>
</protein>